<keyword evidence="2" id="KW-1185">Reference proteome</keyword>
<feature type="non-terminal residue" evidence="1">
    <location>
        <position position="1"/>
    </location>
</feature>
<reference evidence="1" key="1">
    <citation type="submission" date="2021-06" db="EMBL/GenBank/DDBJ databases">
        <authorList>
            <person name="Kallberg Y."/>
            <person name="Tangrot J."/>
            <person name="Rosling A."/>
        </authorList>
    </citation>
    <scope>NUCLEOTIDE SEQUENCE</scope>
    <source>
        <strain evidence="1">IL203A</strain>
    </source>
</reference>
<evidence type="ECO:0000313" key="1">
    <source>
        <dbReference type="EMBL" id="CAG8660775.1"/>
    </source>
</evidence>
<organism evidence="1 2">
    <name type="scientific">Dentiscutata heterogama</name>
    <dbReference type="NCBI Taxonomy" id="1316150"/>
    <lineage>
        <taxon>Eukaryota</taxon>
        <taxon>Fungi</taxon>
        <taxon>Fungi incertae sedis</taxon>
        <taxon>Mucoromycota</taxon>
        <taxon>Glomeromycotina</taxon>
        <taxon>Glomeromycetes</taxon>
        <taxon>Diversisporales</taxon>
        <taxon>Gigasporaceae</taxon>
        <taxon>Dentiscutata</taxon>
    </lineage>
</organism>
<accession>A0ACA9NKG1</accession>
<comment type="caution">
    <text evidence="1">The sequence shown here is derived from an EMBL/GenBank/DDBJ whole genome shotgun (WGS) entry which is preliminary data.</text>
</comment>
<sequence length="87" mass="9722">YTQRLFEKIYNYHKSNNGTFNIALDVGTGTGQAANILSNSFKKVYGIDLSSIMLQNAIYKSNIQYLIGKAEDLSYFKDSSIDLLTVA</sequence>
<proteinExistence type="predicted"/>
<name>A0ACA9NKG1_9GLOM</name>
<protein>
    <submittedName>
        <fullName evidence="1">10845_t:CDS:1</fullName>
    </submittedName>
</protein>
<dbReference type="Proteomes" id="UP000789702">
    <property type="component" value="Unassembled WGS sequence"/>
</dbReference>
<evidence type="ECO:0000313" key="2">
    <source>
        <dbReference type="Proteomes" id="UP000789702"/>
    </source>
</evidence>
<dbReference type="EMBL" id="CAJVPU010017646">
    <property type="protein sequence ID" value="CAG8660775.1"/>
    <property type="molecule type" value="Genomic_DNA"/>
</dbReference>
<feature type="non-terminal residue" evidence="1">
    <location>
        <position position="87"/>
    </location>
</feature>
<gene>
    <name evidence="1" type="ORF">DHETER_LOCUS9741</name>
</gene>